<gene>
    <name evidence="2" type="ORF">EB796_001681</name>
</gene>
<feature type="region of interest" description="Disordered" evidence="1">
    <location>
        <begin position="1"/>
        <end position="32"/>
    </location>
</feature>
<name>A0A7J7KP88_BUGNE</name>
<dbReference type="OrthoDB" id="431720at2759"/>
<protein>
    <submittedName>
        <fullName evidence="2">Uncharacterized protein</fullName>
    </submittedName>
</protein>
<feature type="region of interest" description="Disordered" evidence="1">
    <location>
        <begin position="129"/>
        <end position="157"/>
    </location>
</feature>
<evidence type="ECO:0000313" key="3">
    <source>
        <dbReference type="Proteomes" id="UP000593567"/>
    </source>
</evidence>
<accession>A0A7J7KP88</accession>
<reference evidence="2" key="1">
    <citation type="submission" date="2020-06" db="EMBL/GenBank/DDBJ databases">
        <title>Draft genome of Bugula neritina, a colonial animal packing powerful symbionts and potential medicines.</title>
        <authorList>
            <person name="Rayko M."/>
        </authorList>
    </citation>
    <scope>NUCLEOTIDE SEQUENCE [LARGE SCALE GENOMIC DNA]</scope>
    <source>
        <strain evidence="2">Kwan_BN1</strain>
    </source>
</reference>
<evidence type="ECO:0000256" key="1">
    <source>
        <dbReference type="SAM" id="MobiDB-lite"/>
    </source>
</evidence>
<organism evidence="2 3">
    <name type="scientific">Bugula neritina</name>
    <name type="common">Brown bryozoan</name>
    <name type="synonym">Sertularia neritina</name>
    <dbReference type="NCBI Taxonomy" id="10212"/>
    <lineage>
        <taxon>Eukaryota</taxon>
        <taxon>Metazoa</taxon>
        <taxon>Spiralia</taxon>
        <taxon>Lophotrochozoa</taxon>
        <taxon>Bryozoa</taxon>
        <taxon>Gymnolaemata</taxon>
        <taxon>Cheilostomatida</taxon>
        <taxon>Flustrina</taxon>
        <taxon>Buguloidea</taxon>
        <taxon>Bugulidae</taxon>
        <taxon>Bugula</taxon>
    </lineage>
</organism>
<sequence>MQSGKQAPPTFTPRPRDRKRTGSEYSRVPTANYKENVGGTGAIAMVTEQLLELGLTHFTPLYWYNGPGYTDESDDSRKFYAQTGDRWDDEYYDSDRTLSAGEHQINQPRQGYHGRNALLDVDPRSIQHHPLSRQESFEQNDRSQDYELHERPAASSAYNTYHHKKANIIVTQGDDEEDGDWC</sequence>
<dbReference type="Proteomes" id="UP000593567">
    <property type="component" value="Unassembled WGS sequence"/>
</dbReference>
<keyword evidence="3" id="KW-1185">Reference proteome</keyword>
<evidence type="ECO:0000313" key="2">
    <source>
        <dbReference type="EMBL" id="KAF6039994.1"/>
    </source>
</evidence>
<dbReference type="EMBL" id="VXIV02000188">
    <property type="protein sequence ID" value="KAF6039994.1"/>
    <property type="molecule type" value="Genomic_DNA"/>
</dbReference>
<dbReference type="AlphaFoldDB" id="A0A7J7KP88"/>
<proteinExistence type="predicted"/>
<comment type="caution">
    <text evidence="2">The sequence shown here is derived from an EMBL/GenBank/DDBJ whole genome shotgun (WGS) entry which is preliminary data.</text>
</comment>
<feature type="compositionally biased region" description="Basic and acidic residues" evidence="1">
    <location>
        <begin position="135"/>
        <end position="152"/>
    </location>
</feature>